<dbReference type="InterPro" id="IPR024607">
    <property type="entry name" value="Sulfatase_CS"/>
</dbReference>
<reference evidence="7 8" key="1">
    <citation type="submission" date="2020-01" db="EMBL/GenBank/DDBJ databases">
        <title>Genomes of bacteria type strains.</title>
        <authorList>
            <person name="Chen J."/>
            <person name="Zhu S."/>
            <person name="Yang J."/>
        </authorList>
    </citation>
    <scope>NUCLEOTIDE SEQUENCE [LARGE SCALE GENOMIC DNA]</scope>
    <source>
        <strain evidence="7 8">LMG 24078</strain>
    </source>
</reference>
<keyword evidence="5" id="KW-0812">Transmembrane</keyword>
<dbReference type="CDD" id="cd16025">
    <property type="entry name" value="PAS_like"/>
    <property type="match status" value="1"/>
</dbReference>
<proteinExistence type="inferred from homology"/>
<dbReference type="AlphaFoldDB" id="A0A6N9T9J0"/>
<gene>
    <name evidence="7" type="ORF">GTQ48_00205</name>
</gene>
<keyword evidence="5" id="KW-0472">Membrane</keyword>
<name>A0A6N9T9J0_9ALTE</name>
<evidence type="ECO:0000256" key="5">
    <source>
        <dbReference type="SAM" id="Phobius"/>
    </source>
</evidence>
<dbReference type="Pfam" id="PF00884">
    <property type="entry name" value="Sulfatase"/>
    <property type="match status" value="1"/>
</dbReference>
<dbReference type="GO" id="GO:0004065">
    <property type="term" value="F:arylsulfatase activity"/>
    <property type="evidence" value="ECO:0007669"/>
    <property type="project" value="TreeGrafter"/>
</dbReference>
<protein>
    <submittedName>
        <fullName evidence="7">Sulfatase-like hydrolase/transferase</fullName>
    </submittedName>
</protein>
<keyword evidence="7" id="KW-0808">Transferase</keyword>
<keyword evidence="3 7" id="KW-0378">Hydrolase</keyword>
<keyword evidence="8" id="KW-1185">Reference proteome</keyword>
<comment type="caution">
    <text evidence="7">The sequence shown here is derived from an EMBL/GenBank/DDBJ whole genome shotgun (WGS) entry which is preliminary data.</text>
</comment>
<dbReference type="Gene3D" id="3.30.1120.10">
    <property type="match status" value="1"/>
</dbReference>
<dbReference type="PANTHER" id="PTHR42693">
    <property type="entry name" value="ARYLSULFATASE FAMILY MEMBER"/>
    <property type="match status" value="1"/>
</dbReference>
<evidence type="ECO:0000256" key="3">
    <source>
        <dbReference type="ARBA" id="ARBA00022801"/>
    </source>
</evidence>
<evidence type="ECO:0000313" key="8">
    <source>
        <dbReference type="Proteomes" id="UP000471381"/>
    </source>
</evidence>
<dbReference type="GO" id="GO:0016740">
    <property type="term" value="F:transferase activity"/>
    <property type="evidence" value="ECO:0007669"/>
    <property type="project" value="UniProtKB-KW"/>
</dbReference>
<evidence type="ECO:0000256" key="1">
    <source>
        <dbReference type="ARBA" id="ARBA00008779"/>
    </source>
</evidence>
<accession>A0A6N9T9J0</accession>
<feature type="domain" description="Sulfatase N-terminal" evidence="6">
    <location>
        <begin position="28"/>
        <end position="438"/>
    </location>
</feature>
<evidence type="ECO:0000313" key="7">
    <source>
        <dbReference type="EMBL" id="NDW13953.1"/>
    </source>
</evidence>
<keyword evidence="5" id="KW-1133">Transmembrane helix</keyword>
<dbReference type="GO" id="GO:0046872">
    <property type="term" value="F:metal ion binding"/>
    <property type="evidence" value="ECO:0007669"/>
    <property type="project" value="UniProtKB-KW"/>
</dbReference>
<keyword evidence="2" id="KW-0479">Metal-binding</keyword>
<feature type="transmembrane region" description="Helical" evidence="5">
    <location>
        <begin position="561"/>
        <end position="583"/>
    </location>
</feature>
<evidence type="ECO:0000259" key="6">
    <source>
        <dbReference type="Pfam" id="PF00884"/>
    </source>
</evidence>
<dbReference type="RefSeq" id="WP_163104319.1">
    <property type="nucleotide sequence ID" value="NZ_JAAAWO010000001.1"/>
</dbReference>
<dbReference type="PANTHER" id="PTHR42693:SF33">
    <property type="entry name" value="ARYLSULFATASE"/>
    <property type="match status" value="1"/>
</dbReference>
<dbReference type="InterPro" id="IPR050738">
    <property type="entry name" value="Sulfatase"/>
</dbReference>
<organism evidence="7 8">
    <name type="scientific">Alteromonas genovensis</name>
    <dbReference type="NCBI Taxonomy" id="471225"/>
    <lineage>
        <taxon>Bacteria</taxon>
        <taxon>Pseudomonadati</taxon>
        <taxon>Pseudomonadota</taxon>
        <taxon>Gammaproteobacteria</taxon>
        <taxon>Alteromonadales</taxon>
        <taxon>Alteromonadaceae</taxon>
        <taxon>Alteromonas/Salinimonas group</taxon>
        <taxon>Alteromonas</taxon>
    </lineage>
</organism>
<dbReference type="SUPFAM" id="SSF53649">
    <property type="entry name" value="Alkaline phosphatase-like"/>
    <property type="match status" value="1"/>
</dbReference>
<dbReference type="EMBL" id="JAAAWO010000001">
    <property type="protein sequence ID" value="NDW13953.1"/>
    <property type="molecule type" value="Genomic_DNA"/>
</dbReference>
<evidence type="ECO:0000256" key="2">
    <source>
        <dbReference type="ARBA" id="ARBA00022723"/>
    </source>
</evidence>
<sequence length="593" mass="65777">MYKKLIVSIMLFIALVVSVEAKQHRTKPNILLVLLDDVGFMDFGAYGSDTATPNIDKLGKAGAMFTRYYSSPLCGPSRASLMTGQSPHQVGAATLAEVLTDEMRALPAYNMTWADQQQTIASRLKSAGYQTFVAGKWGIGDIGANLPHRFGFDRSWVLDSTGSSNYRAKSYLPHYLEVEWYEDGKRISLPEDFYSSRNIVDKMIEYVDEADPSKPYFGYLAFQAIHIPLQVSPEFINKYNGVFDRGWNIMRQERLQKAIALGLVPETTTLSDGAHNDREWNSLSDREKAYWARVMQVNAGMLESADFHLGRLISHLEAKGQLDNTIVIVTSDNGPEYNTLGKTSKPAVKAFEKFWMAIEDWDVSYENLGQEGSLAAIGHEWASVSAAPFHLFKFNASEGGMRVPLVVSGPGVEANKGFVDSRAQVADITPTLLDFAGINYNPDEFYGRSLKPLLTGQSDNVYGENDAFVFEVSGTAALYRGNWKITKTPPPHGDGNWHLYDLAVDPGETTDVALKHPSLFQDMLDEYNAYATDVGVFELPPGESSRKQLVINAIKGTAGNYWYLFAGLAATLLLAVYLLFVFATRLIKRMGNS</sequence>
<dbReference type="PROSITE" id="PS00523">
    <property type="entry name" value="SULFATASE_1"/>
    <property type="match status" value="1"/>
</dbReference>
<keyword evidence="4" id="KW-0106">Calcium</keyword>
<dbReference type="Gene3D" id="3.40.720.10">
    <property type="entry name" value="Alkaline Phosphatase, subunit A"/>
    <property type="match status" value="1"/>
</dbReference>
<dbReference type="InterPro" id="IPR017850">
    <property type="entry name" value="Alkaline_phosphatase_core_sf"/>
</dbReference>
<comment type="similarity">
    <text evidence="1">Belongs to the sulfatase family.</text>
</comment>
<dbReference type="InterPro" id="IPR000917">
    <property type="entry name" value="Sulfatase_N"/>
</dbReference>
<evidence type="ECO:0000256" key="4">
    <source>
        <dbReference type="ARBA" id="ARBA00022837"/>
    </source>
</evidence>
<dbReference type="Proteomes" id="UP000471381">
    <property type="component" value="Unassembled WGS sequence"/>
</dbReference>